<evidence type="ECO:0008006" key="3">
    <source>
        <dbReference type="Google" id="ProtNLM"/>
    </source>
</evidence>
<organism evidence="1 2">
    <name type="scientific">Aspergillus pseudoustus</name>
    <dbReference type="NCBI Taxonomy" id="1810923"/>
    <lineage>
        <taxon>Eukaryota</taxon>
        <taxon>Fungi</taxon>
        <taxon>Dikarya</taxon>
        <taxon>Ascomycota</taxon>
        <taxon>Pezizomycotina</taxon>
        <taxon>Eurotiomycetes</taxon>
        <taxon>Eurotiomycetidae</taxon>
        <taxon>Eurotiales</taxon>
        <taxon>Aspergillaceae</taxon>
        <taxon>Aspergillus</taxon>
        <taxon>Aspergillus subgen. Nidulantes</taxon>
    </lineage>
</organism>
<evidence type="ECO:0000313" key="1">
    <source>
        <dbReference type="EMBL" id="KAL2851150.1"/>
    </source>
</evidence>
<dbReference type="EMBL" id="JBFXLU010000031">
    <property type="protein sequence ID" value="KAL2851150.1"/>
    <property type="molecule type" value="Genomic_DNA"/>
</dbReference>
<sequence>MHICEVTAYKRLRESGLSDRAMIPEFYASIEDFNQKLHKPHLDMFFNVEYPPKAILLEYIPNMKQIHWKSYTDAKKDNLMKALEEIQSAGVIHGDIHPRNRMVFKRDPDRAIWIDFDRAQTWDKANITEQQKVWLEFESAVAEDQLSFMKADSEEGRTNKSARVYW</sequence>
<dbReference type="Proteomes" id="UP001610446">
    <property type="component" value="Unassembled WGS sequence"/>
</dbReference>
<keyword evidence="2" id="KW-1185">Reference proteome</keyword>
<evidence type="ECO:0000313" key="2">
    <source>
        <dbReference type="Proteomes" id="UP001610446"/>
    </source>
</evidence>
<name>A0ABR4KFU1_9EURO</name>
<dbReference type="InterPro" id="IPR011009">
    <property type="entry name" value="Kinase-like_dom_sf"/>
</dbReference>
<dbReference type="SUPFAM" id="SSF56112">
    <property type="entry name" value="Protein kinase-like (PK-like)"/>
    <property type="match status" value="1"/>
</dbReference>
<protein>
    <recommendedName>
        <fullName evidence="3">Protein kinase domain-containing protein</fullName>
    </recommendedName>
</protein>
<reference evidence="1 2" key="1">
    <citation type="submission" date="2024-07" db="EMBL/GenBank/DDBJ databases">
        <title>Section-level genome sequencing and comparative genomics of Aspergillus sections Usti and Cavernicolus.</title>
        <authorList>
            <consortium name="Lawrence Berkeley National Laboratory"/>
            <person name="Nybo J.L."/>
            <person name="Vesth T.C."/>
            <person name="Theobald S."/>
            <person name="Frisvad J.C."/>
            <person name="Larsen T.O."/>
            <person name="Kjaerboelling I."/>
            <person name="Rothschild-Mancinelli K."/>
            <person name="Lyhne E.K."/>
            <person name="Kogle M.E."/>
            <person name="Barry K."/>
            <person name="Clum A."/>
            <person name="Na H."/>
            <person name="Ledsgaard L."/>
            <person name="Lin J."/>
            <person name="Lipzen A."/>
            <person name="Kuo A."/>
            <person name="Riley R."/>
            <person name="Mondo S."/>
            <person name="Labutti K."/>
            <person name="Haridas S."/>
            <person name="Pangalinan J."/>
            <person name="Salamov A.A."/>
            <person name="Simmons B.A."/>
            <person name="Magnuson J.K."/>
            <person name="Chen J."/>
            <person name="Drula E."/>
            <person name="Henrissat B."/>
            <person name="Wiebenga A."/>
            <person name="Lubbers R.J."/>
            <person name="Gomes A.C."/>
            <person name="Makela M.R."/>
            <person name="Stajich J."/>
            <person name="Grigoriev I.V."/>
            <person name="Mortensen U.H."/>
            <person name="De Vries R.P."/>
            <person name="Baker S.E."/>
            <person name="Andersen M.R."/>
        </authorList>
    </citation>
    <scope>NUCLEOTIDE SEQUENCE [LARGE SCALE GENOMIC DNA]</scope>
    <source>
        <strain evidence="1 2">CBS 123904</strain>
    </source>
</reference>
<dbReference type="Gene3D" id="1.10.510.10">
    <property type="entry name" value="Transferase(Phosphotransferase) domain 1"/>
    <property type="match status" value="1"/>
</dbReference>
<gene>
    <name evidence="1" type="ORF">BJY01DRAFT_245087</name>
</gene>
<comment type="caution">
    <text evidence="1">The sequence shown here is derived from an EMBL/GenBank/DDBJ whole genome shotgun (WGS) entry which is preliminary data.</text>
</comment>
<accession>A0ABR4KFU1</accession>
<proteinExistence type="predicted"/>